<proteinExistence type="predicted"/>
<feature type="region of interest" description="Disordered" evidence="6">
    <location>
        <begin position="180"/>
        <end position="203"/>
    </location>
</feature>
<evidence type="ECO:0000313" key="9">
    <source>
        <dbReference type="EMBL" id="KAF3437136.1"/>
    </source>
</evidence>
<dbReference type="Proteomes" id="UP000796880">
    <property type="component" value="Unassembled WGS sequence"/>
</dbReference>
<keyword evidence="10" id="KW-1185">Reference proteome</keyword>
<dbReference type="AlphaFoldDB" id="A0A8K0DUX1"/>
<evidence type="ECO:0000256" key="1">
    <source>
        <dbReference type="ARBA" id="ARBA00004167"/>
    </source>
</evidence>
<evidence type="ECO:0000313" key="10">
    <source>
        <dbReference type="Proteomes" id="UP000796880"/>
    </source>
</evidence>
<evidence type="ECO:0000259" key="8">
    <source>
        <dbReference type="PROSITE" id="PS51775"/>
    </source>
</evidence>
<keyword evidence="2 7" id="KW-0812">Transmembrane</keyword>
<accession>A0A8K0DUX1</accession>
<feature type="transmembrane region" description="Helical" evidence="7">
    <location>
        <begin position="20"/>
        <end position="44"/>
    </location>
</feature>
<dbReference type="InterPro" id="IPR039306">
    <property type="entry name" value="MYOB"/>
</dbReference>
<protein>
    <recommendedName>
        <fullName evidence="8">GTD-binding domain-containing protein</fullName>
    </recommendedName>
</protein>
<feature type="region of interest" description="Disordered" evidence="6">
    <location>
        <begin position="230"/>
        <end position="249"/>
    </location>
</feature>
<reference evidence="9" key="1">
    <citation type="submission" date="2020-03" db="EMBL/GenBank/DDBJ databases">
        <title>A high-quality chromosome-level genome assembly of a woody plant with both climbing and erect habits, Rhamnella rubrinervis.</title>
        <authorList>
            <person name="Lu Z."/>
            <person name="Yang Y."/>
            <person name="Zhu X."/>
            <person name="Sun Y."/>
        </authorList>
    </citation>
    <scope>NUCLEOTIDE SEQUENCE</scope>
    <source>
        <strain evidence="9">BYM</strain>
        <tissue evidence="9">Leaf</tissue>
    </source>
</reference>
<evidence type="ECO:0000256" key="2">
    <source>
        <dbReference type="ARBA" id="ARBA00022692"/>
    </source>
</evidence>
<gene>
    <name evidence="9" type="ORF">FNV43_RR19889</name>
</gene>
<evidence type="ECO:0000256" key="3">
    <source>
        <dbReference type="ARBA" id="ARBA00022989"/>
    </source>
</evidence>
<dbReference type="GO" id="GO:0080115">
    <property type="term" value="F:myosin XI tail binding"/>
    <property type="evidence" value="ECO:0007669"/>
    <property type="project" value="UniProtKB-ARBA"/>
</dbReference>
<dbReference type="GO" id="GO:0016020">
    <property type="term" value="C:membrane"/>
    <property type="evidence" value="ECO:0007669"/>
    <property type="project" value="UniProtKB-SubCell"/>
</dbReference>
<comment type="caution">
    <text evidence="9">The sequence shown here is derived from an EMBL/GenBank/DDBJ whole genome shotgun (WGS) entry which is preliminary data.</text>
</comment>
<evidence type="ECO:0000256" key="7">
    <source>
        <dbReference type="SAM" id="Phobius"/>
    </source>
</evidence>
<dbReference type="InterPro" id="IPR007656">
    <property type="entry name" value="GTD-bd"/>
</dbReference>
<dbReference type="PANTHER" id="PTHR31448">
    <property type="entry name" value="MYOSIN-BINDING PROTEIN 2"/>
    <property type="match status" value="1"/>
</dbReference>
<feature type="compositionally biased region" description="Acidic residues" evidence="6">
    <location>
        <begin position="230"/>
        <end position="240"/>
    </location>
</feature>
<feature type="coiled-coil region" evidence="5">
    <location>
        <begin position="569"/>
        <end position="603"/>
    </location>
</feature>
<evidence type="ECO:0000256" key="6">
    <source>
        <dbReference type="SAM" id="MobiDB-lite"/>
    </source>
</evidence>
<feature type="coiled-coil region" evidence="5">
    <location>
        <begin position="365"/>
        <end position="438"/>
    </location>
</feature>
<dbReference type="PROSITE" id="PS51775">
    <property type="entry name" value="GTD_BINDING"/>
    <property type="match status" value="1"/>
</dbReference>
<keyword evidence="4 7" id="KW-0472">Membrane</keyword>
<comment type="subcellular location">
    <subcellularLocation>
        <location evidence="1">Membrane</location>
        <topology evidence="1">Single-pass membrane protein</topology>
    </subcellularLocation>
</comment>
<sequence length="635" mass="71926">MAKRSFTRFVEQELGTFPHFVIYAVLEWVLIIFLFIDGFLAFFANEFAKFFELRTPCLLCTRIDHVLVHRNPDFYYNESICESHKKDVSSMAYCHNHKKLSDIRKMCESCLLSFATEKESDCDTYKSLVGILHKDLDCFIGDDHHEVQLSLSATKDEGVQVEKSNKHRCSCCGQPLTIKSSNPKGRHPSMLSQGPTPSPRAPHLNYRSNEHRGLELPHIRYTELKFISENESELPEDDDGSQPTIPETPSVKEDVKAATVPLLTEAEYLNEEANKTPSFIRGNRFFGIPLSDSASNSPRVGFRISRRSPLERTEFASESMEGNVIHEDGDSILHHLKRQVRLDRKSLMALYMELDEERSASAVAANNAMAMITRLQAEKAAVQMEALQYQRMMEEQAEYDQEALQATNDMLVKREEDLKAMDAELEAYREKYGILKEEGFKGSQEEGDEEYKEFKSRPYSYENGSSAFGFNEGGEANSNNGATIPNKYERTVSLPRGENVKGIHNESLKDFKEEKTYLLGRKKLEKKNHIADSDVPSSPSSSATVDNIDDDIGLKWCISNVVHLGNEGKSNLTMELSRISEKVKALEAAGGSLERAAKKLEKHGEGKKLLTEISQNLVRFRHVITVLSDDNDYDE</sequence>
<evidence type="ECO:0000256" key="4">
    <source>
        <dbReference type="ARBA" id="ARBA00023136"/>
    </source>
</evidence>
<dbReference type="Pfam" id="PF04576">
    <property type="entry name" value="Zein-binding"/>
    <property type="match status" value="1"/>
</dbReference>
<dbReference type="EMBL" id="VOIH02000009">
    <property type="protein sequence ID" value="KAF3437136.1"/>
    <property type="molecule type" value="Genomic_DNA"/>
</dbReference>
<keyword evidence="3 7" id="KW-1133">Transmembrane helix</keyword>
<keyword evidence="5" id="KW-0175">Coiled coil</keyword>
<evidence type="ECO:0000256" key="5">
    <source>
        <dbReference type="SAM" id="Coils"/>
    </source>
</evidence>
<dbReference type="OrthoDB" id="1853282at2759"/>
<feature type="domain" description="GTD-binding" evidence="8">
    <location>
        <begin position="331"/>
        <end position="429"/>
    </location>
</feature>
<name>A0A8K0DUX1_9ROSA</name>
<dbReference type="PANTHER" id="PTHR31448:SF9">
    <property type="entry name" value="MYOSIN-BINDING PROTEIN 6-RELATED"/>
    <property type="match status" value="1"/>
</dbReference>
<organism evidence="9 10">
    <name type="scientific">Rhamnella rubrinervis</name>
    <dbReference type="NCBI Taxonomy" id="2594499"/>
    <lineage>
        <taxon>Eukaryota</taxon>
        <taxon>Viridiplantae</taxon>
        <taxon>Streptophyta</taxon>
        <taxon>Embryophyta</taxon>
        <taxon>Tracheophyta</taxon>
        <taxon>Spermatophyta</taxon>
        <taxon>Magnoliopsida</taxon>
        <taxon>eudicotyledons</taxon>
        <taxon>Gunneridae</taxon>
        <taxon>Pentapetalae</taxon>
        <taxon>rosids</taxon>
        <taxon>fabids</taxon>
        <taxon>Rosales</taxon>
        <taxon>Rhamnaceae</taxon>
        <taxon>rhamnoid group</taxon>
        <taxon>Rhamneae</taxon>
        <taxon>Rhamnella</taxon>
    </lineage>
</organism>